<dbReference type="STRING" id="671065.MetMK1DRAFT_00008170"/>
<evidence type="ECO:0000313" key="2">
    <source>
        <dbReference type="Proteomes" id="UP000003980"/>
    </source>
</evidence>
<name>H2C244_9CREN</name>
<dbReference type="EMBL" id="JH597761">
    <property type="protein sequence ID" value="EHP70315.1"/>
    <property type="molecule type" value="Genomic_DNA"/>
</dbReference>
<dbReference type="AlphaFoldDB" id="H2C244"/>
<proteinExistence type="predicted"/>
<dbReference type="HOGENOM" id="CLU_2784186_0_0_2"/>
<keyword evidence="2" id="KW-1185">Reference proteome</keyword>
<dbReference type="eggNOG" id="arCOG07990">
    <property type="taxonomic scope" value="Archaea"/>
</dbReference>
<sequence length="68" mass="7714">MYTSIMATTIKVEDKTKTDLENLRAEILLNSNIKLTIEKLQDCLTSLALENKESSLTTWRRGSLKGKL</sequence>
<reference evidence="1 2" key="1">
    <citation type="submission" date="2012-01" db="EMBL/GenBank/DDBJ databases">
        <title>Improved High-Quality Draft sequence of Metallosphaera yellowstonensis MK1.</title>
        <authorList>
            <consortium name="US DOE Joint Genome Institute"/>
            <person name="Lucas S."/>
            <person name="Han J."/>
            <person name="Cheng J.-F."/>
            <person name="Goodwin L."/>
            <person name="Pitluck S."/>
            <person name="Peters L."/>
            <person name="Teshima H."/>
            <person name="Detter J.C."/>
            <person name="Han C."/>
            <person name="Tapia R."/>
            <person name="Land M."/>
            <person name="Hauser L."/>
            <person name="Kyrpides N."/>
            <person name="Kozubal M."/>
            <person name="Macur R.E."/>
            <person name="Jay Z."/>
            <person name="Inskeep W."/>
            <person name="Woyke T."/>
        </authorList>
    </citation>
    <scope>NUCLEOTIDE SEQUENCE [LARGE SCALE GENOMIC DNA]</scope>
    <source>
        <strain evidence="1 2">MK1</strain>
    </source>
</reference>
<protein>
    <submittedName>
        <fullName evidence="1">Uncharacterized protein</fullName>
    </submittedName>
</protein>
<organism evidence="1 2">
    <name type="scientific">Metallosphaera yellowstonensis MK1</name>
    <dbReference type="NCBI Taxonomy" id="671065"/>
    <lineage>
        <taxon>Archaea</taxon>
        <taxon>Thermoproteota</taxon>
        <taxon>Thermoprotei</taxon>
        <taxon>Sulfolobales</taxon>
        <taxon>Sulfolobaceae</taxon>
        <taxon>Metallosphaera</taxon>
    </lineage>
</organism>
<gene>
    <name evidence="1" type="ORF">MetMK1DRAFT_00008170</name>
</gene>
<evidence type="ECO:0000313" key="1">
    <source>
        <dbReference type="EMBL" id="EHP70315.1"/>
    </source>
</evidence>
<dbReference type="Proteomes" id="UP000003980">
    <property type="component" value="Unassembled WGS sequence"/>
</dbReference>
<accession>H2C244</accession>